<proteinExistence type="predicted"/>
<dbReference type="EMBL" id="SMFU01000007">
    <property type="protein sequence ID" value="TCK08649.1"/>
    <property type="molecule type" value="Genomic_DNA"/>
</dbReference>
<organism evidence="2 3">
    <name type="scientific">Marinobacterium mangrovicola</name>
    <dbReference type="NCBI Taxonomy" id="1476959"/>
    <lineage>
        <taxon>Bacteria</taxon>
        <taxon>Pseudomonadati</taxon>
        <taxon>Pseudomonadota</taxon>
        <taxon>Gammaproteobacteria</taxon>
        <taxon>Oceanospirillales</taxon>
        <taxon>Oceanospirillaceae</taxon>
        <taxon>Marinobacterium</taxon>
    </lineage>
</organism>
<reference evidence="2 3" key="1">
    <citation type="submission" date="2019-03" db="EMBL/GenBank/DDBJ databases">
        <title>Genomic Encyclopedia of Archaeal and Bacterial Type Strains, Phase II (KMG-II): from individual species to whole genera.</title>
        <authorList>
            <person name="Goeker M."/>
        </authorList>
    </citation>
    <scope>NUCLEOTIDE SEQUENCE [LARGE SCALE GENOMIC DNA]</scope>
    <source>
        <strain evidence="2 3">DSM 27697</strain>
    </source>
</reference>
<gene>
    <name evidence="2" type="ORF">CLV83_0740</name>
</gene>
<keyword evidence="1" id="KW-0472">Membrane</keyword>
<dbReference type="RefSeq" id="WP_132287650.1">
    <property type="nucleotide sequence ID" value="NZ_SMFU01000007.1"/>
</dbReference>
<protein>
    <submittedName>
        <fullName evidence="2">Uncharacterized protein</fullName>
    </submittedName>
</protein>
<dbReference type="OrthoDB" id="6198901at2"/>
<evidence type="ECO:0000313" key="3">
    <source>
        <dbReference type="Proteomes" id="UP000294546"/>
    </source>
</evidence>
<dbReference type="Proteomes" id="UP000294546">
    <property type="component" value="Unassembled WGS sequence"/>
</dbReference>
<keyword evidence="1" id="KW-0812">Transmembrane</keyword>
<dbReference type="AlphaFoldDB" id="A0A4R1GR48"/>
<name>A0A4R1GR48_9GAMM</name>
<keyword evidence="3" id="KW-1185">Reference proteome</keyword>
<keyword evidence="1" id="KW-1133">Transmembrane helix</keyword>
<feature type="transmembrane region" description="Helical" evidence="1">
    <location>
        <begin position="7"/>
        <end position="29"/>
    </location>
</feature>
<comment type="caution">
    <text evidence="2">The sequence shown here is derived from an EMBL/GenBank/DDBJ whole genome shotgun (WGS) entry which is preliminary data.</text>
</comment>
<evidence type="ECO:0000256" key="1">
    <source>
        <dbReference type="SAM" id="Phobius"/>
    </source>
</evidence>
<feature type="transmembrane region" description="Helical" evidence="1">
    <location>
        <begin position="35"/>
        <end position="57"/>
    </location>
</feature>
<accession>A0A4R1GR48</accession>
<evidence type="ECO:0000313" key="2">
    <source>
        <dbReference type="EMBL" id="TCK08649.1"/>
    </source>
</evidence>
<sequence length="90" mass="9221">MSKEDKPIQVVILGTISSLALICVATYIAIAGFNIASTVILVSALSGLAVPAVVYADGAIECVTGVFEMFIEGLVAIFEGIVEIVGSIFG</sequence>
<feature type="transmembrane region" description="Helical" evidence="1">
    <location>
        <begin position="69"/>
        <end position="89"/>
    </location>
</feature>